<dbReference type="InterPro" id="IPR006665">
    <property type="entry name" value="OmpA-like"/>
</dbReference>
<dbReference type="SUPFAM" id="SSF103088">
    <property type="entry name" value="OmpA-like"/>
    <property type="match status" value="1"/>
</dbReference>
<feature type="coiled-coil region" evidence="4">
    <location>
        <begin position="93"/>
        <end position="139"/>
    </location>
</feature>
<feature type="chain" id="PRO_5003629404" evidence="5">
    <location>
        <begin position="27"/>
        <end position="265"/>
    </location>
</feature>
<dbReference type="AlphaFoldDB" id="I0IQE7"/>
<reference evidence="7 8" key="1">
    <citation type="journal article" date="2012" name="J. Bacteriol.">
        <title>Complete Genome Sequence of Leptospirillum ferrooxidans Strain C2-3, Isolated from a Fresh Volcanic Ash Deposit on the Island of Miyake, Japan.</title>
        <authorList>
            <person name="Fujimura R."/>
            <person name="Sato Y."/>
            <person name="Nishizawa T."/>
            <person name="Oshima K."/>
            <person name="Kim S.-W."/>
            <person name="Hattori M."/>
            <person name="Kamijo T."/>
            <person name="Ohta H."/>
        </authorList>
    </citation>
    <scope>NUCLEOTIDE SEQUENCE [LARGE SCALE GENOMIC DNA]</scope>
    <source>
        <strain evidence="7 8">C2-3</strain>
    </source>
</reference>
<feature type="signal peptide" evidence="5">
    <location>
        <begin position="1"/>
        <end position="26"/>
    </location>
</feature>
<dbReference type="InterPro" id="IPR050330">
    <property type="entry name" value="Bact_OuterMem_StrucFunc"/>
</dbReference>
<keyword evidence="2 3" id="KW-0472">Membrane</keyword>
<dbReference type="InterPro" id="IPR025511">
    <property type="entry name" value="DUF4398"/>
</dbReference>
<keyword evidence="8" id="KW-1185">Reference proteome</keyword>
<dbReference type="PATRIC" id="fig|1162668.3.peg.2160"/>
<dbReference type="eggNOG" id="COG2885">
    <property type="taxonomic scope" value="Bacteria"/>
</dbReference>
<evidence type="ECO:0000313" key="8">
    <source>
        <dbReference type="Proteomes" id="UP000007382"/>
    </source>
</evidence>
<evidence type="ECO:0000256" key="1">
    <source>
        <dbReference type="ARBA" id="ARBA00004442"/>
    </source>
</evidence>
<dbReference type="RefSeq" id="WP_014449980.1">
    <property type="nucleotide sequence ID" value="NC_017094.1"/>
</dbReference>
<dbReference type="GO" id="GO:0009279">
    <property type="term" value="C:cell outer membrane"/>
    <property type="evidence" value="ECO:0007669"/>
    <property type="project" value="UniProtKB-SubCell"/>
</dbReference>
<dbReference type="PANTHER" id="PTHR30329:SF20">
    <property type="entry name" value="EXPORTED PROTEIN"/>
    <property type="match status" value="1"/>
</dbReference>
<organism evidence="7 8">
    <name type="scientific">Leptospirillum ferrooxidans (strain C2-3)</name>
    <dbReference type="NCBI Taxonomy" id="1162668"/>
    <lineage>
        <taxon>Bacteria</taxon>
        <taxon>Pseudomonadati</taxon>
        <taxon>Nitrospirota</taxon>
        <taxon>Nitrospiria</taxon>
        <taxon>Nitrospirales</taxon>
        <taxon>Nitrospiraceae</taxon>
        <taxon>Leptospirillum</taxon>
    </lineage>
</organism>
<dbReference type="PROSITE" id="PS51257">
    <property type="entry name" value="PROKAR_LIPOPROTEIN"/>
    <property type="match status" value="1"/>
</dbReference>
<dbReference type="OrthoDB" id="9782229at2"/>
<dbReference type="KEGG" id="lfc:LFE_1818"/>
<evidence type="ECO:0000313" key="7">
    <source>
        <dbReference type="EMBL" id="BAM07496.1"/>
    </source>
</evidence>
<feature type="domain" description="OmpA-like" evidence="6">
    <location>
        <begin position="141"/>
        <end position="258"/>
    </location>
</feature>
<evidence type="ECO:0000256" key="5">
    <source>
        <dbReference type="SAM" id="SignalP"/>
    </source>
</evidence>
<keyword evidence="4" id="KW-0175">Coiled coil</keyword>
<evidence type="ECO:0000256" key="3">
    <source>
        <dbReference type="PROSITE-ProRule" id="PRU00473"/>
    </source>
</evidence>
<dbReference type="STRING" id="1162668.LFE_1818"/>
<name>I0IQE7_LEPFC</name>
<dbReference type="HOGENOM" id="CLU_016890_14_2_0"/>
<reference evidence="8" key="2">
    <citation type="submission" date="2012-03" db="EMBL/GenBank/DDBJ databases">
        <title>The complete genome sequence of the pioneer microbe on fresh volcanic deposit, Leptospirillum ferrooxidans strain C2-3.</title>
        <authorList>
            <person name="Fujimura R."/>
            <person name="Sato Y."/>
            <person name="Nishizawa T."/>
            <person name="Nanba K."/>
            <person name="Oshima K."/>
            <person name="Hattori M."/>
            <person name="Kamijo T."/>
            <person name="Ohta H."/>
        </authorList>
    </citation>
    <scope>NUCLEOTIDE SEQUENCE [LARGE SCALE GENOMIC DNA]</scope>
    <source>
        <strain evidence="8">C2-3</strain>
    </source>
</reference>
<dbReference type="PROSITE" id="PS51123">
    <property type="entry name" value="OMPA_2"/>
    <property type="match status" value="1"/>
</dbReference>
<proteinExistence type="predicted"/>
<dbReference type="Proteomes" id="UP000007382">
    <property type="component" value="Chromosome"/>
</dbReference>
<evidence type="ECO:0000256" key="4">
    <source>
        <dbReference type="SAM" id="Coils"/>
    </source>
</evidence>
<comment type="subcellular location">
    <subcellularLocation>
        <location evidence="1">Cell outer membrane</location>
    </subcellularLocation>
</comment>
<gene>
    <name evidence="7" type="ordered locus">LFE_1818</name>
</gene>
<dbReference type="PANTHER" id="PTHR30329">
    <property type="entry name" value="STATOR ELEMENT OF FLAGELLAR MOTOR COMPLEX"/>
    <property type="match status" value="1"/>
</dbReference>
<dbReference type="Pfam" id="PF00691">
    <property type="entry name" value="OmpA"/>
    <property type="match status" value="1"/>
</dbReference>
<dbReference type="PRINTS" id="PR01021">
    <property type="entry name" value="OMPADOMAIN"/>
</dbReference>
<dbReference type="InterPro" id="IPR006664">
    <property type="entry name" value="OMP_bac"/>
</dbReference>
<dbReference type="CDD" id="cd07185">
    <property type="entry name" value="OmpA_C-like"/>
    <property type="match status" value="1"/>
</dbReference>
<dbReference type="Pfam" id="PF14346">
    <property type="entry name" value="DUF4398"/>
    <property type="match status" value="1"/>
</dbReference>
<protein>
    <submittedName>
        <fullName evidence="7">Putative OmpA family protein</fullName>
    </submittedName>
</protein>
<dbReference type="EMBL" id="AP012342">
    <property type="protein sequence ID" value="BAM07496.1"/>
    <property type="molecule type" value="Genomic_DNA"/>
</dbReference>
<accession>I0IQE7</accession>
<evidence type="ECO:0000256" key="2">
    <source>
        <dbReference type="ARBA" id="ARBA00023136"/>
    </source>
</evidence>
<dbReference type="InterPro" id="IPR036737">
    <property type="entry name" value="OmpA-like_sf"/>
</dbReference>
<sequence>MKKNSFLALIPGSILVSVFLTGCASAPPHNTNLDAAMSAYQTASQDPSVMQAAPEQLQKASSAIDKAKSLYQKNPSDTDVDHYAYLAKRRVEIANEKAENDTIQAKIKKAGAQRDALMLQSKQQKIDQLRDQLSSMKAKNTNRGLVLTLGSVLFDVNRASLKSGATQNVDKLAQFMNADPKRNVMIEGYTDNTGKAQYNKILSLRRAESVRDALVSDGINPQRIITKGYGAKYPVASNKTSAGRQENRRVEVVISDENGRFPKTR</sequence>
<dbReference type="Gene3D" id="3.30.1330.60">
    <property type="entry name" value="OmpA-like domain"/>
    <property type="match status" value="1"/>
</dbReference>
<keyword evidence="5" id="KW-0732">Signal</keyword>
<evidence type="ECO:0000259" key="6">
    <source>
        <dbReference type="PROSITE" id="PS51123"/>
    </source>
</evidence>